<evidence type="ECO:0000313" key="1">
    <source>
        <dbReference type="EMBL" id="KAI4334130.1"/>
    </source>
</evidence>
<evidence type="ECO:0000313" key="2">
    <source>
        <dbReference type="Proteomes" id="UP000828941"/>
    </source>
</evidence>
<dbReference type="EMBL" id="CM039432">
    <property type="protein sequence ID" value="KAI4334130.1"/>
    <property type="molecule type" value="Genomic_DNA"/>
</dbReference>
<organism evidence="1 2">
    <name type="scientific">Bauhinia variegata</name>
    <name type="common">Purple orchid tree</name>
    <name type="synonym">Phanera variegata</name>
    <dbReference type="NCBI Taxonomy" id="167791"/>
    <lineage>
        <taxon>Eukaryota</taxon>
        <taxon>Viridiplantae</taxon>
        <taxon>Streptophyta</taxon>
        <taxon>Embryophyta</taxon>
        <taxon>Tracheophyta</taxon>
        <taxon>Spermatophyta</taxon>
        <taxon>Magnoliopsida</taxon>
        <taxon>eudicotyledons</taxon>
        <taxon>Gunneridae</taxon>
        <taxon>Pentapetalae</taxon>
        <taxon>rosids</taxon>
        <taxon>fabids</taxon>
        <taxon>Fabales</taxon>
        <taxon>Fabaceae</taxon>
        <taxon>Cercidoideae</taxon>
        <taxon>Cercideae</taxon>
        <taxon>Bauhiniinae</taxon>
        <taxon>Bauhinia</taxon>
    </lineage>
</organism>
<accession>A0ACB9NHD6</accession>
<gene>
    <name evidence="1" type="ORF">L6164_018859</name>
</gene>
<protein>
    <submittedName>
        <fullName evidence="1">Uncharacterized protein</fullName>
    </submittedName>
</protein>
<comment type="caution">
    <text evidence="1">The sequence shown here is derived from an EMBL/GenBank/DDBJ whole genome shotgun (WGS) entry which is preliminary data.</text>
</comment>
<name>A0ACB9NHD6_BAUVA</name>
<reference evidence="1 2" key="1">
    <citation type="journal article" date="2022" name="DNA Res.">
        <title>Chromosomal-level genome assembly of the orchid tree Bauhinia variegata (Leguminosae; Cercidoideae) supports the allotetraploid origin hypothesis of Bauhinia.</title>
        <authorList>
            <person name="Zhong Y."/>
            <person name="Chen Y."/>
            <person name="Zheng D."/>
            <person name="Pang J."/>
            <person name="Liu Y."/>
            <person name="Luo S."/>
            <person name="Meng S."/>
            <person name="Qian L."/>
            <person name="Wei D."/>
            <person name="Dai S."/>
            <person name="Zhou R."/>
        </authorList>
    </citation>
    <scope>NUCLEOTIDE SEQUENCE [LARGE SCALE GENOMIC DNA]</scope>
    <source>
        <strain evidence="1">BV-YZ2020</strain>
    </source>
</reference>
<sequence>MEWTRGPIIGHGSSATVSLATSCNSADVFAVKSAELSQSELLQREVKILSSLCSPHIVSYKGFDISRENKKVLYNLFMEYMPLGTLVQSIHRHGGRLEESAVACYTQQVLRGLEYLHSIGLVHCDIKGTNILISEEGAKIADFGCAKRVNDAAEQISGTPMFMAPEVARAEEQGCPCDIWALGCTVIEMATGASPWPNVVDPVSVLYRIAYSGETPEIPGFLSEQGKDFLGKCLKRNPKDRWTATQLLKHPFLEEFNSSGAKEIQESNPTSSPTSILDQGFWNCLEESESFGNMRHASFENSSADRIRRLAACSGEPSWRCDEDWMLTRGNEAEDGIEAGSFSGSQTPSTSTTGSKQELEKSNVKNINGGGCSSYFCDDNNSREVSVVISDFNSGRSFGQLLPSVSNFL</sequence>
<proteinExistence type="predicted"/>
<keyword evidence="2" id="KW-1185">Reference proteome</keyword>
<dbReference type="Proteomes" id="UP000828941">
    <property type="component" value="Chromosome 7"/>
</dbReference>